<feature type="compositionally biased region" description="Basic and acidic residues" evidence="10">
    <location>
        <begin position="161"/>
        <end position="176"/>
    </location>
</feature>
<dbReference type="AlphaFoldDB" id="A0A3M6QC79"/>
<dbReference type="SUPFAM" id="SSF102829">
    <property type="entry name" value="Cell division protein ZapA-like"/>
    <property type="match status" value="1"/>
</dbReference>
<dbReference type="Gene3D" id="3.30.160.880">
    <property type="entry name" value="Cell division protein ZapA protomer, N-terminal domain"/>
    <property type="match status" value="1"/>
</dbReference>
<dbReference type="GO" id="GO:0000917">
    <property type="term" value="P:division septum assembly"/>
    <property type="evidence" value="ECO:0007669"/>
    <property type="project" value="UniProtKB-KW"/>
</dbReference>
<evidence type="ECO:0000256" key="1">
    <source>
        <dbReference type="ARBA" id="ARBA00004496"/>
    </source>
</evidence>
<keyword evidence="4 11" id="KW-0132">Cell division</keyword>
<evidence type="ECO:0000256" key="9">
    <source>
        <dbReference type="ARBA" id="ARBA00033158"/>
    </source>
</evidence>
<evidence type="ECO:0000313" key="11">
    <source>
        <dbReference type="EMBL" id="RMX00617.1"/>
    </source>
</evidence>
<evidence type="ECO:0000256" key="2">
    <source>
        <dbReference type="ARBA" id="ARBA00015195"/>
    </source>
</evidence>
<dbReference type="InterPro" id="IPR042233">
    <property type="entry name" value="Cell_div_ZapA_N"/>
</dbReference>
<dbReference type="PANTHER" id="PTHR34981:SF1">
    <property type="entry name" value="CELL DIVISION PROTEIN ZAPA"/>
    <property type="match status" value="1"/>
</dbReference>
<dbReference type="GO" id="GO:0043093">
    <property type="term" value="P:FtsZ-dependent cytokinesis"/>
    <property type="evidence" value="ECO:0007669"/>
    <property type="project" value="TreeGrafter"/>
</dbReference>
<feature type="compositionally biased region" description="Basic and acidic residues" evidence="10">
    <location>
        <begin position="135"/>
        <end position="147"/>
    </location>
</feature>
<comment type="subunit">
    <text evidence="8">Homodimer. Interacts with FtsZ.</text>
</comment>
<evidence type="ECO:0000256" key="10">
    <source>
        <dbReference type="SAM" id="MobiDB-lite"/>
    </source>
</evidence>
<keyword evidence="5" id="KW-0717">Septation</keyword>
<dbReference type="GO" id="GO:0032153">
    <property type="term" value="C:cell division site"/>
    <property type="evidence" value="ECO:0007669"/>
    <property type="project" value="TreeGrafter"/>
</dbReference>
<dbReference type="Proteomes" id="UP000267521">
    <property type="component" value="Unassembled WGS sequence"/>
</dbReference>
<dbReference type="GO" id="GO:0030428">
    <property type="term" value="C:cell septum"/>
    <property type="evidence" value="ECO:0007669"/>
    <property type="project" value="TreeGrafter"/>
</dbReference>
<sequence length="184" mass="19720">MKQVEVKILQQSYLLTCQDGQEQRLSQAVRLVDDAMTRIHDAGKVRARERIAVLAALNLAYELGDLRQALEEQTELAAQAAAASADAYDADAAQQAAQQAAHNAAQLEHTEHALRALVQRLDDALGHGESAQDGYAHDDGHTSDRHAFNGNAFDGSNTPAHGDDSDNGETARHGDGDSLGPIDF</sequence>
<reference evidence="11 12" key="1">
    <citation type="submission" date="2018-10" db="EMBL/GenBank/DDBJ databases">
        <title>Comamonadaceae CDC group NO-1 genome sequencing and assembly.</title>
        <authorList>
            <person name="Bernier A.-M."/>
            <person name="Bernard K."/>
        </authorList>
    </citation>
    <scope>NUCLEOTIDE SEQUENCE [LARGE SCALE GENOMIC DNA]</scope>
    <source>
        <strain evidence="11 12">NML970147</strain>
    </source>
</reference>
<feature type="region of interest" description="Disordered" evidence="10">
    <location>
        <begin position="128"/>
        <end position="184"/>
    </location>
</feature>
<gene>
    <name evidence="11" type="ORF">EBQ26_01605</name>
</gene>
<evidence type="ECO:0000256" key="8">
    <source>
        <dbReference type="ARBA" id="ARBA00026068"/>
    </source>
</evidence>
<keyword evidence="6" id="KW-0131">Cell cycle</keyword>
<dbReference type="InterPro" id="IPR007838">
    <property type="entry name" value="Cell_div_ZapA-like"/>
</dbReference>
<evidence type="ECO:0000256" key="3">
    <source>
        <dbReference type="ARBA" id="ARBA00022490"/>
    </source>
</evidence>
<evidence type="ECO:0000256" key="6">
    <source>
        <dbReference type="ARBA" id="ARBA00023306"/>
    </source>
</evidence>
<dbReference type="PANTHER" id="PTHR34981">
    <property type="entry name" value="CELL DIVISION PROTEIN ZAPA"/>
    <property type="match status" value="1"/>
</dbReference>
<comment type="function">
    <text evidence="7">Activator of cell division through the inhibition of FtsZ GTPase activity, therefore promoting FtsZ assembly into bundles of protofilaments necessary for the formation of the division Z ring. It is recruited early at mid-cell but it is not essential for cell division.</text>
</comment>
<evidence type="ECO:0000256" key="5">
    <source>
        <dbReference type="ARBA" id="ARBA00023210"/>
    </source>
</evidence>
<keyword evidence="3" id="KW-0963">Cytoplasm</keyword>
<evidence type="ECO:0000256" key="4">
    <source>
        <dbReference type="ARBA" id="ARBA00022618"/>
    </source>
</evidence>
<accession>A0A3M6QC79</accession>
<organism evidence="11 12">
    <name type="scientific">Allofranklinella schreckenbergeri</name>
    <dbReference type="NCBI Taxonomy" id="1076744"/>
    <lineage>
        <taxon>Bacteria</taxon>
        <taxon>Pseudomonadati</taxon>
        <taxon>Pseudomonadota</taxon>
        <taxon>Betaproteobacteria</taxon>
        <taxon>Burkholderiales</taxon>
        <taxon>Comamonadaceae</taxon>
        <taxon>Allofranklinella</taxon>
    </lineage>
</organism>
<protein>
    <recommendedName>
        <fullName evidence="2">Cell division protein ZapA</fullName>
    </recommendedName>
    <alternativeName>
        <fullName evidence="9">Z ring-associated protein ZapA</fullName>
    </alternativeName>
</protein>
<dbReference type="EMBL" id="RDQM01000002">
    <property type="protein sequence ID" value="RMX00617.1"/>
    <property type="molecule type" value="Genomic_DNA"/>
</dbReference>
<dbReference type="InterPro" id="IPR036192">
    <property type="entry name" value="Cell_div_ZapA-like_sf"/>
</dbReference>
<dbReference type="GO" id="GO:0005829">
    <property type="term" value="C:cytosol"/>
    <property type="evidence" value="ECO:0007669"/>
    <property type="project" value="TreeGrafter"/>
</dbReference>
<evidence type="ECO:0000313" key="12">
    <source>
        <dbReference type="Proteomes" id="UP000267521"/>
    </source>
</evidence>
<name>A0A3M6QC79_9BURK</name>
<dbReference type="Pfam" id="PF05164">
    <property type="entry name" value="ZapA"/>
    <property type="match status" value="1"/>
</dbReference>
<proteinExistence type="predicted"/>
<comment type="subcellular location">
    <subcellularLocation>
        <location evidence="1">Cytoplasm</location>
    </subcellularLocation>
</comment>
<evidence type="ECO:0000256" key="7">
    <source>
        <dbReference type="ARBA" id="ARBA00024910"/>
    </source>
</evidence>
<comment type="caution">
    <text evidence="11">The sequence shown here is derived from an EMBL/GenBank/DDBJ whole genome shotgun (WGS) entry which is preliminary data.</text>
</comment>
<dbReference type="GO" id="GO:0000921">
    <property type="term" value="P:septin ring assembly"/>
    <property type="evidence" value="ECO:0007669"/>
    <property type="project" value="TreeGrafter"/>
</dbReference>